<comment type="caution">
    <text evidence="4">The sequence shown here is derived from an EMBL/GenBank/DDBJ whole genome shotgun (WGS) entry which is preliminary data.</text>
</comment>
<evidence type="ECO:0000256" key="1">
    <source>
        <dbReference type="ARBA" id="ARBA00022679"/>
    </source>
</evidence>
<dbReference type="EMBL" id="JBHUEN010000008">
    <property type="protein sequence ID" value="MFD1880783.1"/>
    <property type="molecule type" value="Genomic_DNA"/>
</dbReference>
<dbReference type="PANTHER" id="PTHR43877:SF2">
    <property type="entry name" value="AMINOALKYLPHOSPHONATE N-ACETYLTRANSFERASE-RELATED"/>
    <property type="match status" value="1"/>
</dbReference>
<evidence type="ECO:0000259" key="3">
    <source>
        <dbReference type="PROSITE" id="PS51186"/>
    </source>
</evidence>
<name>A0ABW4R3Q7_9RHOB</name>
<protein>
    <submittedName>
        <fullName evidence="4">GNAT family N-acetyltransferase</fullName>
        <ecNumber evidence="4">2.3.-.-</ecNumber>
    </submittedName>
</protein>
<gene>
    <name evidence="4" type="ORF">ACFSCT_03520</name>
</gene>
<dbReference type="Proteomes" id="UP001597213">
    <property type="component" value="Unassembled WGS sequence"/>
</dbReference>
<accession>A0ABW4R3Q7</accession>
<dbReference type="GO" id="GO:0016746">
    <property type="term" value="F:acyltransferase activity"/>
    <property type="evidence" value="ECO:0007669"/>
    <property type="project" value="UniProtKB-KW"/>
</dbReference>
<feature type="domain" description="N-acetyltransferase" evidence="3">
    <location>
        <begin position="26"/>
        <end position="171"/>
    </location>
</feature>
<dbReference type="CDD" id="cd04301">
    <property type="entry name" value="NAT_SF"/>
    <property type="match status" value="1"/>
</dbReference>
<dbReference type="Pfam" id="PF00583">
    <property type="entry name" value="Acetyltransf_1"/>
    <property type="match status" value="1"/>
</dbReference>
<dbReference type="InterPro" id="IPR016181">
    <property type="entry name" value="Acyl_CoA_acyltransferase"/>
</dbReference>
<dbReference type="InterPro" id="IPR050832">
    <property type="entry name" value="Bact_Acetyltransf"/>
</dbReference>
<organism evidence="4 5">
    <name type="scientific">Paracoccus pacificus</name>
    <dbReference type="NCBI Taxonomy" id="1463598"/>
    <lineage>
        <taxon>Bacteria</taxon>
        <taxon>Pseudomonadati</taxon>
        <taxon>Pseudomonadota</taxon>
        <taxon>Alphaproteobacteria</taxon>
        <taxon>Rhodobacterales</taxon>
        <taxon>Paracoccaceae</taxon>
        <taxon>Paracoccus</taxon>
    </lineage>
</organism>
<sequence length="171" mass="19274">MQRLIARNGKGPETMTTTNAMKTTDINIRLVLPEDAAAWRPLYRGYATFYKRDITDAILDQTWAWLHDPAHPLEGLVAVAPDGKLVGLAHYRPQPKPLQGNDAGFLDDLFVDPDQRGCGVGRQLIEHLATIARERGWPSIRWITATDNATARRLYDDVAEATHWVTYELKP</sequence>
<keyword evidence="5" id="KW-1185">Reference proteome</keyword>
<dbReference type="SUPFAM" id="SSF55729">
    <property type="entry name" value="Acyl-CoA N-acyltransferases (Nat)"/>
    <property type="match status" value="1"/>
</dbReference>
<keyword evidence="1 4" id="KW-0808">Transferase</keyword>
<dbReference type="PANTHER" id="PTHR43877">
    <property type="entry name" value="AMINOALKYLPHOSPHONATE N-ACETYLTRANSFERASE-RELATED-RELATED"/>
    <property type="match status" value="1"/>
</dbReference>
<proteinExistence type="predicted"/>
<evidence type="ECO:0000313" key="5">
    <source>
        <dbReference type="Proteomes" id="UP001597213"/>
    </source>
</evidence>
<dbReference type="InterPro" id="IPR000182">
    <property type="entry name" value="GNAT_dom"/>
</dbReference>
<dbReference type="RefSeq" id="WP_379140134.1">
    <property type="nucleotide sequence ID" value="NZ_JBHUEN010000008.1"/>
</dbReference>
<evidence type="ECO:0000256" key="2">
    <source>
        <dbReference type="ARBA" id="ARBA00023315"/>
    </source>
</evidence>
<keyword evidence="2 4" id="KW-0012">Acyltransferase</keyword>
<dbReference type="PROSITE" id="PS51186">
    <property type="entry name" value="GNAT"/>
    <property type="match status" value="1"/>
</dbReference>
<reference evidence="5" key="1">
    <citation type="journal article" date="2019" name="Int. J. Syst. Evol. Microbiol.">
        <title>The Global Catalogue of Microorganisms (GCM) 10K type strain sequencing project: providing services to taxonomists for standard genome sequencing and annotation.</title>
        <authorList>
            <consortium name="The Broad Institute Genomics Platform"/>
            <consortium name="The Broad Institute Genome Sequencing Center for Infectious Disease"/>
            <person name="Wu L."/>
            <person name="Ma J."/>
        </authorList>
    </citation>
    <scope>NUCLEOTIDE SEQUENCE [LARGE SCALE GENOMIC DNA]</scope>
    <source>
        <strain evidence="5">CCUG 56029</strain>
    </source>
</reference>
<evidence type="ECO:0000313" key="4">
    <source>
        <dbReference type="EMBL" id="MFD1880783.1"/>
    </source>
</evidence>
<dbReference type="EC" id="2.3.-.-" evidence="4"/>
<dbReference type="Gene3D" id="3.40.630.30">
    <property type="match status" value="1"/>
</dbReference>